<dbReference type="SUPFAM" id="SSF53474">
    <property type="entry name" value="alpha/beta-Hydrolases"/>
    <property type="match status" value="1"/>
</dbReference>
<feature type="site" description="Important for substrate specificity" evidence="4">
    <location>
        <position position="130"/>
    </location>
</feature>
<dbReference type="Proteomes" id="UP000546252">
    <property type="component" value="Unassembled WGS sequence"/>
</dbReference>
<evidence type="ECO:0000256" key="2">
    <source>
        <dbReference type="PIRSR" id="PIRSR017388-1"/>
    </source>
</evidence>
<comment type="similarity">
    <text evidence="1">Belongs to the AB hydrolase superfamily. FUS2 hydrolase family.</text>
</comment>
<feature type="domain" description="AB hydrolase-1" evidence="5">
    <location>
        <begin position="11"/>
        <end position="224"/>
    </location>
</feature>
<dbReference type="Gene3D" id="3.40.50.1820">
    <property type="entry name" value="alpha/beta hydrolase"/>
    <property type="match status" value="1"/>
</dbReference>
<evidence type="ECO:0000256" key="4">
    <source>
        <dbReference type="PIRSR" id="PIRSR017388-3"/>
    </source>
</evidence>
<protein>
    <submittedName>
        <fullName evidence="6">Carboxylesterase</fullName>
        <ecNumber evidence="6">3.1.1.1</ecNumber>
    </submittedName>
</protein>
<feature type="active site" description="Charge relay system" evidence="2">
    <location>
        <position position="184"/>
    </location>
</feature>
<evidence type="ECO:0000256" key="1">
    <source>
        <dbReference type="ARBA" id="ARBA00038115"/>
    </source>
</evidence>
<dbReference type="InterPro" id="IPR029058">
    <property type="entry name" value="AB_hydrolase_fold"/>
</dbReference>
<accession>A0A839FS69</accession>
<dbReference type="PIRSF" id="PIRSF017388">
    <property type="entry name" value="Esterase_lipase"/>
    <property type="match status" value="1"/>
</dbReference>
<dbReference type="Pfam" id="PF12697">
    <property type="entry name" value="Abhydrolase_6"/>
    <property type="match status" value="1"/>
</dbReference>
<keyword evidence="6" id="KW-0378">Hydrolase</keyword>
<gene>
    <name evidence="6" type="ORF">HNR24_001085</name>
</gene>
<evidence type="ECO:0000313" key="7">
    <source>
        <dbReference type="Proteomes" id="UP000546252"/>
    </source>
</evidence>
<name>A0A839FS69_9MICC</name>
<dbReference type="InterPro" id="IPR012354">
    <property type="entry name" value="Esterase_lipase"/>
</dbReference>
<feature type="binding site" evidence="3">
    <location>
        <position position="83"/>
    </location>
    <ligand>
        <name>substrate</name>
    </ligand>
</feature>
<dbReference type="EC" id="3.1.1.1" evidence="6"/>
<dbReference type="GO" id="GO:0106435">
    <property type="term" value="F:carboxylesterase activity"/>
    <property type="evidence" value="ECO:0007669"/>
    <property type="project" value="UniProtKB-EC"/>
</dbReference>
<feature type="active site" description="Nucleophile" evidence="2">
    <location>
        <position position="82"/>
    </location>
</feature>
<organism evidence="6 7">
    <name type="scientific">Nesterenkonia jeotgali</name>
    <dbReference type="NCBI Taxonomy" id="317018"/>
    <lineage>
        <taxon>Bacteria</taxon>
        <taxon>Bacillati</taxon>
        <taxon>Actinomycetota</taxon>
        <taxon>Actinomycetes</taxon>
        <taxon>Micrococcales</taxon>
        <taxon>Micrococcaceae</taxon>
        <taxon>Nesterenkonia</taxon>
    </lineage>
</organism>
<reference evidence="6 7" key="1">
    <citation type="submission" date="2020-08" db="EMBL/GenBank/DDBJ databases">
        <title>Sequencing the genomes of 1000 actinobacteria strains.</title>
        <authorList>
            <person name="Klenk H.-P."/>
        </authorList>
    </citation>
    <scope>NUCLEOTIDE SEQUENCE [LARGE SCALE GENOMIC DNA]</scope>
    <source>
        <strain evidence="6 7">DSM 19081</strain>
    </source>
</reference>
<dbReference type="AlphaFoldDB" id="A0A839FS69"/>
<dbReference type="InterPro" id="IPR000073">
    <property type="entry name" value="AB_hydrolase_1"/>
</dbReference>
<feature type="active site" description="Charge relay system" evidence="2">
    <location>
        <position position="214"/>
    </location>
</feature>
<comment type="caution">
    <text evidence="6">The sequence shown here is derived from an EMBL/GenBank/DDBJ whole genome shotgun (WGS) entry which is preliminary data.</text>
</comment>
<dbReference type="PANTHER" id="PTHR22946">
    <property type="entry name" value="DIENELACTONE HYDROLASE DOMAIN-CONTAINING PROTEIN-RELATED"/>
    <property type="match status" value="1"/>
</dbReference>
<feature type="binding site" evidence="3">
    <location>
        <position position="14"/>
    </location>
    <ligand>
        <name>substrate</name>
    </ligand>
</feature>
<sequence>MDMSGFGVSVFHGFTSTPASMRALADALQGAGFTVDLPLLPGHGTSWEQLATTSRSEIMRAALASYDRLAARCPRVATVGLSMGGSLALHVAAHRRVEAVSVINPGLRLAPLTGPKAWAMGRIRPSVASIAGDIAKPDVVEEAYAQTPLRAVVELDRLFAQVRRELPELARRRTPVLLFRSSVDNVLPPSSAETLSRLLRADQLETVELTRSQHVATLDHEAETIHEQLISFLHRRHLAAETLERKAP</sequence>
<evidence type="ECO:0000313" key="6">
    <source>
        <dbReference type="EMBL" id="MBA8921152.1"/>
    </source>
</evidence>
<proteinExistence type="inferred from homology"/>
<evidence type="ECO:0000256" key="3">
    <source>
        <dbReference type="PIRSR" id="PIRSR017388-2"/>
    </source>
</evidence>
<dbReference type="InterPro" id="IPR050261">
    <property type="entry name" value="FrsA_esterase"/>
</dbReference>
<dbReference type="EMBL" id="JACJIH010000001">
    <property type="protein sequence ID" value="MBA8921152.1"/>
    <property type="molecule type" value="Genomic_DNA"/>
</dbReference>
<evidence type="ECO:0000259" key="5">
    <source>
        <dbReference type="Pfam" id="PF12697"/>
    </source>
</evidence>